<dbReference type="RefSeq" id="WP_425438428.1">
    <property type="nucleotide sequence ID" value="NZ_FNCV01000001.1"/>
</dbReference>
<dbReference type="PANTHER" id="PTHR23291:SF50">
    <property type="entry name" value="PROTEIN LIFEGUARD 4"/>
    <property type="match status" value="1"/>
</dbReference>
<dbReference type="Pfam" id="PF01027">
    <property type="entry name" value="Bax1-I"/>
    <property type="match status" value="1"/>
</dbReference>
<dbReference type="Proteomes" id="UP000217076">
    <property type="component" value="Unassembled WGS sequence"/>
</dbReference>
<keyword evidence="5 6" id="KW-0472">Membrane</keyword>
<feature type="transmembrane region" description="Helical" evidence="6">
    <location>
        <begin position="68"/>
        <end position="87"/>
    </location>
</feature>
<evidence type="ECO:0000256" key="2">
    <source>
        <dbReference type="ARBA" id="ARBA00010350"/>
    </source>
</evidence>
<dbReference type="PANTHER" id="PTHR23291">
    <property type="entry name" value="BAX INHIBITOR-RELATED"/>
    <property type="match status" value="1"/>
</dbReference>
<proteinExistence type="inferred from homology"/>
<dbReference type="InterPro" id="IPR006214">
    <property type="entry name" value="Bax_inhibitor_1-related"/>
</dbReference>
<name>A0A1G7UUA6_9PROT</name>
<keyword evidence="8" id="KW-1185">Reference proteome</keyword>
<sequence>MALNPRQMASMQAQERLRAAEQQGLIDQGLRAYMLRVYNYMTGGVALTGLVAYAVAQSPALLNAIHGSGLGIVVALAPLGFILALSFGINRMSTGMAQILFWSFAGVMGLSLSWIFIAYTGYSIAQTFFVTAAAFAGLSLWGYSTKKNLSGFGTFLVMGLIGLIIAMVVNIFLQSAMMQFVISGAGVLIFAGLTAYDTQRIKLTYYEGDGAAVAEKKAIMGATNLYLDFINLFMFLLQFMGNRD</sequence>
<gene>
    <name evidence="7" type="ORF">SAMN05421742_101435</name>
</gene>
<feature type="transmembrane region" description="Helical" evidence="6">
    <location>
        <begin position="225"/>
        <end position="241"/>
    </location>
</feature>
<dbReference type="CDD" id="cd10432">
    <property type="entry name" value="BI-1-like_bacterial"/>
    <property type="match status" value="1"/>
</dbReference>
<keyword evidence="3 6" id="KW-0812">Transmembrane</keyword>
<feature type="transmembrane region" description="Helical" evidence="6">
    <location>
        <begin position="37"/>
        <end position="56"/>
    </location>
</feature>
<comment type="subcellular location">
    <subcellularLocation>
        <location evidence="1">Membrane</location>
        <topology evidence="1">Multi-pass membrane protein</topology>
    </subcellularLocation>
</comment>
<evidence type="ECO:0000256" key="1">
    <source>
        <dbReference type="ARBA" id="ARBA00004141"/>
    </source>
</evidence>
<protein>
    <recommendedName>
        <fullName evidence="9">Modulator of FtsH protease</fullName>
    </recommendedName>
</protein>
<evidence type="ECO:0000256" key="5">
    <source>
        <dbReference type="ARBA" id="ARBA00023136"/>
    </source>
</evidence>
<evidence type="ECO:0000256" key="4">
    <source>
        <dbReference type="ARBA" id="ARBA00022989"/>
    </source>
</evidence>
<evidence type="ECO:0000256" key="6">
    <source>
        <dbReference type="RuleBase" id="RU004379"/>
    </source>
</evidence>
<keyword evidence="4 6" id="KW-1133">Transmembrane helix</keyword>
<dbReference type="GO" id="GO:0005886">
    <property type="term" value="C:plasma membrane"/>
    <property type="evidence" value="ECO:0007669"/>
    <property type="project" value="TreeGrafter"/>
</dbReference>
<evidence type="ECO:0000313" key="7">
    <source>
        <dbReference type="EMBL" id="SDG51074.1"/>
    </source>
</evidence>
<dbReference type="EMBL" id="FNCV01000001">
    <property type="protein sequence ID" value="SDG51074.1"/>
    <property type="molecule type" value="Genomic_DNA"/>
</dbReference>
<accession>A0A1G7UUA6</accession>
<evidence type="ECO:0000256" key="3">
    <source>
        <dbReference type="ARBA" id="ARBA00022692"/>
    </source>
</evidence>
<feature type="transmembrane region" description="Helical" evidence="6">
    <location>
        <begin position="179"/>
        <end position="196"/>
    </location>
</feature>
<comment type="similarity">
    <text evidence="2 6">Belongs to the BI1 family.</text>
</comment>
<evidence type="ECO:0008006" key="9">
    <source>
        <dbReference type="Google" id="ProtNLM"/>
    </source>
</evidence>
<evidence type="ECO:0000313" key="8">
    <source>
        <dbReference type="Proteomes" id="UP000217076"/>
    </source>
</evidence>
<dbReference type="STRING" id="83401.SAMN05421742_101435"/>
<dbReference type="AlphaFoldDB" id="A0A1G7UUA6"/>
<feature type="transmembrane region" description="Helical" evidence="6">
    <location>
        <begin position="123"/>
        <end position="143"/>
    </location>
</feature>
<feature type="transmembrane region" description="Helical" evidence="6">
    <location>
        <begin position="99"/>
        <end position="117"/>
    </location>
</feature>
<organism evidence="7 8">
    <name type="scientific">Roseospirillum parvum</name>
    <dbReference type="NCBI Taxonomy" id="83401"/>
    <lineage>
        <taxon>Bacteria</taxon>
        <taxon>Pseudomonadati</taxon>
        <taxon>Pseudomonadota</taxon>
        <taxon>Alphaproteobacteria</taxon>
        <taxon>Rhodospirillales</taxon>
        <taxon>Rhodospirillaceae</taxon>
        <taxon>Roseospirillum</taxon>
    </lineage>
</organism>
<feature type="transmembrane region" description="Helical" evidence="6">
    <location>
        <begin position="155"/>
        <end position="173"/>
    </location>
</feature>
<reference evidence="8" key="1">
    <citation type="submission" date="2016-10" db="EMBL/GenBank/DDBJ databases">
        <authorList>
            <person name="Varghese N."/>
            <person name="Submissions S."/>
        </authorList>
    </citation>
    <scope>NUCLEOTIDE SEQUENCE [LARGE SCALE GENOMIC DNA]</scope>
    <source>
        <strain evidence="8">930I</strain>
    </source>
</reference>